<reference evidence="1" key="1">
    <citation type="submission" date="2022-04" db="EMBL/GenBank/DDBJ databases">
        <title>Chromosome-scale genome assembly of Holotrichia oblita Faldermann.</title>
        <authorList>
            <person name="Rongchong L."/>
        </authorList>
    </citation>
    <scope>NUCLEOTIDE SEQUENCE</scope>
    <source>
        <strain evidence="1">81SQS9</strain>
    </source>
</reference>
<comment type="caution">
    <text evidence="1">The sequence shown here is derived from an EMBL/GenBank/DDBJ whole genome shotgun (WGS) entry which is preliminary data.</text>
</comment>
<protein>
    <submittedName>
        <fullName evidence="1">Runt related</fullName>
    </submittedName>
</protein>
<proteinExistence type="predicted"/>
<dbReference type="Proteomes" id="UP001056778">
    <property type="component" value="Chromosome 8"/>
</dbReference>
<evidence type="ECO:0000313" key="1">
    <source>
        <dbReference type="EMBL" id="KAI4456476.1"/>
    </source>
</evidence>
<gene>
    <name evidence="1" type="ORF">MML48_8g00019424</name>
</gene>
<organism evidence="1 2">
    <name type="scientific">Holotrichia oblita</name>
    <name type="common">Chafer beetle</name>
    <dbReference type="NCBI Taxonomy" id="644536"/>
    <lineage>
        <taxon>Eukaryota</taxon>
        <taxon>Metazoa</taxon>
        <taxon>Ecdysozoa</taxon>
        <taxon>Arthropoda</taxon>
        <taxon>Hexapoda</taxon>
        <taxon>Insecta</taxon>
        <taxon>Pterygota</taxon>
        <taxon>Neoptera</taxon>
        <taxon>Endopterygota</taxon>
        <taxon>Coleoptera</taxon>
        <taxon>Polyphaga</taxon>
        <taxon>Scarabaeiformia</taxon>
        <taxon>Scarabaeidae</taxon>
        <taxon>Melolonthinae</taxon>
        <taxon>Holotrichia</taxon>
    </lineage>
</organism>
<name>A0ACB9SMT1_HOLOL</name>
<evidence type="ECO:0000313" key="2">
    <source>
        <dbReference type="Proteomes" id="UP001056778"/>
    </source>
</evidence>
<sequence>MPSRPTYTKVKGKKKRSKKPVQCFDGTNASCPTMSCVTSDTDETCAVQSPKRQRTDCTCDLLGPATLRCPSHEVVEIGDGTELPDATTAAAAPVEQNIPDGCICFEAGPAHRRCPLHEIDALDVHQTVINMEHGKIKPQNLPSCNFWPGFWPLSALNKESPSVWCFRKIPLINASAATNDCAENDGYVYGHAGNFTRISRELVQTGSPAILCSVLPTHWRSNKSLPIAFKVVALDDVSDGTMVTLKAGNDENYCAELRNCTAVMKNQVAKFNDLRFVGRSGRGKSFTLTIVISSAPCFQVATYNKAIKVTVDGPREPRTKSSYQYGYGIPGMPGAFNPFLINPGWLDAAYMSYAWPDYFRSRNTALPTQQNNVPLLKTPASQVPGHLHPPNDFYIPHAGSPPSSFHTNFLPGSGLLPQFAAEIPKVPTLDNLHVRPVGPSVLEQLSLRLSPMSNTQSISPQLSLNKESDSRIHSTQDQSTSEGSDEEDIDVVKSAFQPIKPANVMLQEIQHPDSTVQDKEPQSRCELKAKKPLNNLSPKSPSTRIHSNANTTKAVWRPY</sequence>
<dbReference type="EMBL" id="CM043022">
    <property type="protein sequence ID" value="KAI4456476.1"/>
    <property type="molecule type" value="Genomic_DNA"/>
</dbReference>
<accession>A0ACB9SMT1</accession>
<keyword evidence="2" id="KW-1185">Reference proteome</keyword>